<dbReference type="Gene3D" id="1.10.10.410">
    <property type="match status" value="1"/>
</dbReference>
<proteinExistence type="predicted"/>
<dbReference type="InterPro" id="IPR019004">
    <property type="entry name" value="YqeY/Aim41"/>
</dbReference>
<accession>A0A512HEK0</accession>
<dbReference type="SUPFAM" id="SSF89095">
    <property type="entry name" value="GatB/YqeY motif"/>
    <property type="match status" value="1"/>
</dbReference>
<comment type="caution">
    <text evidence="1">The sequence shown here is derived from an EMBL/GenBank/DDBJ whole genome shotgun (WGS) entry which is preliminary data.</text>
</comment>
<dbReference type="Gene3D" id="1.10.1510.10">
    <property type="entry name" value="Uncharacterised protein YqeY/AIM41 PF09424, N-terminal domain"/>
    <property type="match status" value="1"/>
</dbReference>
<dbReference type="GO" id="GO:0016740">
    <property type="term" value="F:transferase activity"/>
    <property type="evidence" value="ECO:0007669"/>
    <property type="project" value="UniProtKB-KW"/>
</dbReference>
<evidence type="ECO:0000313" key="1">
    <source>
        <dbReference type="EMBL" id="GEO83872.1"/>
    </source>
</evidence>
<evidence type="ECO:0000313" key="2">
    <source>
        <dbReference type="Proteomes" id="UP000321717"/>
    </source>
</evidence>
<dbReference type="AlphaFoldDB" id="A0A512HEK0"/>
<organism evidence="1 2">
    <name type="scientific">Ciceribacter naphthalenivorans</name>
    <dbReference type="NCBI Taxonomy" id="1118451"/>
    <lineage>
        <taxon>Bacteria</taxon>
        <taxon>Pseudomonadati</taxon>
        <taxon>Pseudomonadota</taxon>
        <taxon>Alphaproteobacteria</taxon>
        <taxon>Hyphomicrobiales</taxon>
        <taxon>Rhizobiaceae</taxon>
        <taxon>Ciceribacter</taxon>
    </lineage>
</organism>
<dbReference type="GO" id="GO:0016884">
    <property type="term" value="F:carbon-nitrogen ligase activity, with glutamine as amido-N-donor"/>
    <property type="evidence" value="ECO:0007669"/>
    <property type="project" value="InterPro"/>
</dbReference>
<dbReference type="Pfam" id="PF09424">
    <property type="entry name" value="YqeY"/>
    <property type="match status" value="1"/>
</dbReference>
<dbReference type="InterPro" id="IPR023168">
    <property type="entry name" value="GatB_Yqey_C_2"/>
</dbReference>
<name>A0A512HEK0_9HYPH</name>
<protein>
    <submittedName>
        <fullName evidence="1">Aspartyl-tRNA amidotransferase subunit B</fullName>
    </submittedName>
</protein>
<dbReference type="InterPro" id="IPR042184">
    <property type="entry name" value="YqeY/Aim41_N"/>
</dbReference>
<reference evidence="1 2" key="1">
    <citation type="submission" date="2019-07" db="EMBL/GenBank/DDBJ databases">
        <title>Whole genome shotgun sequence of Rhizobium naphthalenivorans NBRC 107585.</title>
        <authorList>
            <person name="Hosoyama A."/>
            <person name="Uohara A."/>
            <person name="Ohji S."/>
            <person name="Ichikawa N."/>
        </authorList>
    </citation>
    <scope>NUCLEOTIDE SEQUENCE [LARGE SCALE GENOMIC DNA]</scope>
    <source>
        <strain evidence="1 2">NBRC 107585</strain>
    </source>
</reference>
<gene>
    <name evidence="1" type="ORF">RNA01_08040</name>
</gene>
<dbReference type="Proteomes" id="UP000321717">
    <property type="component" value="Unassembled WGS sequence"/>
</dbReference>
<dbReference type="InterPro" id="IPR003789">
    <property type="entry name" value="Asn/Gln_tRNA_amidoTrase-B-like"/>
</dbReference>
<dbReference type="EMBL" id="BJZP01000003">
    <property type="protein sequence ID" value="GEO83872.1"/>
    <property type="molecule type" value="Genomic_DNA"/>
</dbReference>
<dbReference type="PANTHER" id="PTHR28055:SF1">
    <property type="entry name" value="ALTERED INHERITANCE OF MITOCHONDRIA PROTEIN 41, MITOCHONDRIAL"/>
    <property type="match status" value="1"/>
</dbReference>
<keyword evidence="2" id="KW-1185">Reference proteome</keyword>
<keyword evidence="1" id="KW-0808">Transferase</keyword>
<sequence length="164" mass="18736">MTTFANRFSYGDEEMMRDRLTEVMKESLKAKDVRRTSTVRLIQTAIKDRDIANRGIGKDPVTDDEIMQILMKMIKQRDESAKIYADNARPELAEQELQEICIIKSFMPEQLPEEKVRELCASVITETGAQGLRDMGKCMNALKERYPGQIDFAKASGLVKDLLK</sequence>
<dbReference type="PANTHER" id="PTHR28055">
    <property type="entry name" value="ALTERED INHERITANCE OF MITOCHONDRIA PROTEIN 41, MITOCHONDRIAL"/>
    <property type="match status" value="1"/>
</dbReference>